<keyword evidence="5" id="KW-1185">Reference proteome</keyword>
<dbReference type="InterPro" id="IPR000979">
    <property type="entry name" value="Phosphodiesterase_MJ0936/Vps29"/>
</dbReference>
<gene>
    <name evidence="4" type="ORF">TresaDRAFT_0867</name>
</gene>
<dbReference type="eggNOG" id="COG0622">
    <property type="taxonomic scope" value="Bacteria"/>
</dbReference>
<dbReference type="PATRIC" id="fig|907348.3.peg.2283"/>
<dbReference type="InterPro" id="IPR024654">
    <property type="entry name" value="Calcineurin-like_PHP_lpxH"/>
</dbReference>
<evidence type="ECO:0000256" key="2">
    <source>
        <dbReference type="RuleBase" id="RU362039"/>
    </source>
</evidence>
<organism evidence="4 5">
    <name type="scientific">Treponema saccharophilum DSM 2985</name>
    <dbReference type="NCBI Taxonomy" id="907348"/>
    <lineage>
        <taxon>Bacteria</taxon>
        <taxon>Pseudomonadati</taxon>
        <taxon>Spirochaetota</taxon>
        <taxon>Spirochaetia</taxon>
        <taxon>Spirochaetales</taxon>
        <taxon>Treponemataceae</taxon>
        <taxon>Treponema</taxon>
    </lineage>
</organism>
<dbReference type="OrthoDB" id="9800565at2"/>
<proteinExistence type="inferred from homology"/>
<sequence length="241" mass="26422">MNELKQQHDMVISGTGQGNILAEKDRARILVVSDSHGGKVMFASIIMKFGKDADALCFCGDGIPDLLGMLEDSLSREELSRNIPPVIAFVQGNGDQSSYTLLTDERVPVSVPILQTITAAGKKILITHGHRYNVYIGTKELKADAEKLGADIVFYGHTHIANALIKTKRGGAQGTKQKIALINPGSCSLPRGGLPRTFAIVDVFKDKPIPEYSFYEAKWNEFEELTFVPFCPPAGEINLFW</sequence>
<dbReference type="InterPro" id="IPR029052">
    <property type="entry name" value="Metallo-depent_PP-like"/>
</dbReference>
<name>H7EMX8_9SPIR</name>
<dbReference type="GO" id="GO:0046872">
    <property type="term" value="F:metal ion binding"/>
    <property type="evidence" value="ECO:0007669"/>
    <property type="project" value="UniProtKB-KW"/>
</dbReference>
<comment type="similarity">
    <text evidence="1 2">Belongs to the metallophosphoesterase superfamily. YfcE family.</text>
</comment>
<evidence type="ECO:0000313" key="5">
    <source>
        <dbReference type="Proteomes" id="UP000003571"/>
    </source>
</evidence>
<dbReference type="NCBIfam" id="TIGR00040">
    <property type="entry name" value="yfcE"/>
    <property type="match status" value="1"/>
</dbReference>
<dbReference type="RefSeq" id="WP_002705774.1">
    <property type="nucleotide sequence ID" value="NZ_AGRW01000052.1"/>
</dbReference>
<dbReference type="SUPFAM" id="SSF56300">
    <property type="entry name" value="Metallo-dependent phosphatases"/>
    <property type="match status" value="1"/>
</dbReference>
<dbReference type="AlphaFoldDB" id="H7EMX8"/>
<dbReference type="STRING" id="907348.TresaDRAFT_0867"/>
<dbReference type="Pfam" id="PF12850">
    <property type="entry name" value="Metallophos_2"/>
    <property type="match status" value="1"/>
</dbReference>
<dbReference type="Gene3D" id="3.60.21.10">
    <property type="match status" value="1"/>
</dbReference>
<dbReference type="EC" id="3.1.4.-" evidence="2"/>
<keyword evidence="2" id="KW-0479">Metal-binding</keyword>
<protein>
    <recommendedName>
        <fullName evidence="2">Phosphoesterase</fullName>
        <ecNumber evidence="2">3.1.4.-</ecNumber>
    </recommendedName>
</protein>
<accession>H7EMX8</accession>
<reference evidence="4 5" key="1">
    <citation type="submission" date="2011-09" db="EMBL/GenBank/DDBJ databases">
        <title>The draft genome of Treponema saccharophilum DSM 2985.</title>
        <authorList>
            <consortium name="US DOE Joint Genome Institute (JGI-PGF)"/>
            <person name="Lucas S."/>
            <person name="Copeland A."/>
            <person name="Lapidus A."/>
            <person name="Glavina del Rio T."/>
            <person name="Dalin E."/>
            <person name="Tice H."/>
            <person name="Bruce D."/>
            <person name="Goodwin L."/>
            <person name="Pitluck S."/>
            <person name="Peters L."/>
            <person name="Kyrpides N."/>
            <person name="Mavromatis K."/>
            <person name="Ivanova N."/>
            <person name="Markowitz V."/>
            <person name="Cheng J.-F."/>
            <person name="Hugenholtz P."/>
            <person name="Woyke T."/>
            <person name="Wu D."/>
            <person name="Gronow S."/>
            <person name="Wellnitz S."/>
            <person name="Brambilla E."/>
            <person name="Klenk H.-P."/>
            <person name="Eisen J.A."/>
        </authorList>
    </citation>
    <scope>NUCLEOTIDE SEQUENCE [LARGE SCALE GENOMIC DNA]</scope>
    <source>
        <strain evidence="4 5">DSM 2985</strain>
    </source>
</reference>
<dbReference type="GO" id="GO:0016787">
    <property type="term" value="F:hydrolase activity"/>
    <property type="evidence" value="ECO:0007669"/>
    <property type="project" value="UniProtKB-UniRule"/>
</dbReference>
<dbReference type="EMBL" id="AGRW01000052">
    <property type="protein sequence ID" value="EIC01042.1"/>
    <property type="molecule type" value="Genomic_DNA"/>
</dbReference>
<evidence type="ECO:0000259" key="3">
    <source>
        <dbReference type="Pfam" id="PF12850"/>
    </source>
</evidence>
<evidence type="ECO:0000256" key="1">
    <source>
        <dbReference type="ARBA" id="ARBA00008950"/>
    </source>
</evidence>
<dbReference type="Proteomes" id="UP000003571">
    <property type="component" value="Unassembled WGS sequence"/>
</dbReference>
<comment type="cofactor">
    <cofactor evidence="2">
        <name>a divalent metal cation</name>
        <dbReference type="ChEBI" id="CHEBI:60240"/>
    </cofactor>
</comment>
<feature type="domain" description="Calcineurin-like phosphoesterase" evidence="3">
    <location>
        <begin position="28"/>
        <end position="203"/>
    </location>
</feature>
<comment type="caution">
    <text evidence="4">The sequence shown here is derived from an EMBL/GenBank/DDBJ whole genome shotgun (WGS) entry which is preliminary data.</text>
</comment>
<evidence type="ECO:0000313" key="4">
    <source>
        <dbReference type="EMBL" id="EIC01042.1"/>
    </source>
</evidence>